<name>A0A0E9VP75_ANGAN</name>
<organism evidence="1">
    <name type="scientific">Anguilla anguilla</name>
    <name type="common">European freshwater eel</name>
    <name type="synonym">Muraena anguilla</name>
    <dbReference type="NCBI Taxonomy" id="7936"/>
    <lineage>
        <taxon>Eukaryota</taxon>
        <taxon>Metazoa</taxon>
        <taxon>Chordata</taxon>
        <taxon>Craniata</taxon>
        <taxon>Vertebrata</taxon>
        <taxon>Euteleostomi</taxon>
        <taxon>Actinopterygii</taxon>
        <taxon>Neopterygii</taxon>
        <taxon>Teleostei</taxon>
        <taxon>Anguilliformes</taxon>
        <taxon>Anguillidae</taxon>
        <taxon>Anguilla</taxon>
    </lineage>
</organism>
<protein>
    <submittedName>
        <fullName evidence="1">Uncharacterized protein</fullName>
    </submittedName>
</protein>
<evidence type="ECO:0000313" key="1">
    <source>
        <dbReference type="EMBL" id="JAH79816.1"/>
    </source>
</evidence>
<proteinExistence type="predicted"/>
<dbReference type="EMBL" id="GBXM01028761">
    <property type="protein sequence ID" value="JAH79816.1"/>
    <property type="molecule type" value="Transcribed_RNA"/>
</dbReference>
<dbReference type="AlphaFoldDB" id="A0A0E9VP75"/>
<reference evidence="1" key="2">
    <citation type="journal article" date="2015" name="Fish Shellfish Immunol.">
        <title>Early steps in the European eel (Anguilla anguilla)-Vibrio vulnificus interaction in the gills: Role of the RtxA13 toxin.</title>
        <authorList>
            <person name="Callol A."/>
            <person name="Pajuelo D."/>
            <person name="Ebbesson L."/>
            <person name="Teles M."/>
            <person name="MacKenzie S."/>
            <person name="Amaro C."/>
        </authorList>
    </citation>
    <scope>NUCLEOTIDE SEQUENCE</scope>
</reference>
<sequence>MQNCFHKAFFSAYRSVRRLESRLVCLSAKAKIKGSCISVVTFQF</sequence>
<accession>A0A0E9VP75</accession>
<reference evidence="1" key="1">
    <citation type="submission" date="2014-11" db="EMBL/GenBank/DDBJ databases">
        <authorList>
            <person name="Amaro Gonzalez C."/>
        </authorList>
    </citation>
    <scope>NUCLEOTIDE SEQUENCE</scope>
</reference>